<dbReference type="InterPro" id="IPR025368">
    <property type="entry name" value="DUF4272"/>
</dbReference>
<accession>A0A5C6LSJ6</accession>
<dbReference type="RefSeq" id="WP_146305378.1">
    <property type="nucleotide sequence ID" value="NZ_VOHS01000010.1"/>
</dbReference>
<dbReference type="Pfam" id="PF14094">
    <property type="entry name" value="DUF4272"/>
    <property type="match status" value="1"/>
</dbReference>
<evidence type="ECO:0000313" key="2">
    <source>
        <dbReference type="Proteomes" id="UP000318815"/>
    </source>
</evidence>
<evidence type="ECO:0000313" key="1">
    <source>
        <dbReference type="EMBL" id="TWW00113.1"/>
    </source>
</evidence>
<proteinExistence type="predicted"/>
<dbReference type="AlphaFoldDB" id="A0A5C6LSJ6"/>
<keyword evidence="2" id="KW-1185">Reference proteome</keyword>
<gene>
    <name evidence="1" type="ORF">FEF09_12260</name>
</gene>
<reference evidence="1 2" key="1">
    <citation type="submission" date="2019-08" db="EMBL/GenBank/DDBJ databases">
        <title>Whole genome sequencing of chitin degrading bacteria Chitinophaga pinensis YS16.</title>
        <authorList>
            <person name="Singh R.P."/>
            <person name="Manchanda G."/>
            <person name="Maurya I.K."/>
            <person name="Joshi N.K."/>
            <person name="Srivastava A.K."/>
        </authorList>
    </citation>
    <scope>NUCLEOTIDE SEQUENCE [LARGE SCALE GENOMIC DNA]</scope>
    <source>
        <strain evidence="1 2">YS-16</strain>
    </source>
</reference>
<dbReference type="OrthoDB" id="4399984at2"/>
<name>A0A5C6LSJ6_9BACT</name>
<dbReference type="EMBL" id="VOHS01000010">
    <property type="protein sequence ID" value="TWW00113.1"/>
    <property type="molecule type" value="Genomic_DNA"/>
</dbReference>
<sequence length="220" mass="25642">MLAARITRIEERLAQHGINNYQIAYPEYLNFDHQLFATPREVGCRVMILLAIAYTIQDNSKKFGIVNWLKNENIWSYVSEKEAIYLNGGTVSDDTLTALCWRIEAAYILAWSLNLVRERPIPGQELSEDQISELIDSLPALGDKLGDFLDRLYFRNPEEIYDENIFYELTTTHYRDSLFAGRRSTADVHVPASFERHLALNWLRRFMNVRDWDLTDTSTL</sequence>
<comment type="caution">
    <text evidence="1">The sequence shown here is derived from an EMBL/GenBank/DDBJ whole genome shotgun (WGS) entry which is preliminary data.</text>
</comment>
<organism evidence="1 2">
    <name type="scientific">Chitinophaga pinensis</name>
    <dbReference type="NCBI Taxonomy" id="79329"/>
    <lineage>
        <taxon>Bacteria</taxon>
        <taxon>Pseudomonadati</taxon>
        <taxon>Bacteroidota</taxon>
        <taxon>Chitinophagia</taxon>
        <taxon>Chitinophagales</taxon>
        <taxon>Chitinophagaceae</taxon>
        <taxon>Chitinophaga</taxon>
    </lineage>
</organism>
<dbReference type="Proteomes" id="UP000318815">
    <property type="component" value="Unassembled WGS sequence"/>
</dbReference>
<protein>
    <submittedName>
        <fullName evidence="1">DUF4272 domain-containing protein</fullName>
    </submittedName>
</protein>